<feature type="non-terminal residue" evidence="2">
    <location>
        <position position="1"/>
    </location>
</feature>
<feature type="compositionally biased region" description="Basic and acidic residues" evidence="1">
    <location>
        <begin position="98"/>
        <end position="145"/>
    </location>
</feature>
<name>A0A507AS36_9PEZI</name>
<proteinExistence type="predicted"/>
<feature type="region of interest" description="Disordered" evidence="1">
    <location>
        <begin position="231"/>
        <end position="311"/>
    </location>
</feature>
<accession>A0A507AS36</accession>
<protein>
    <submittedName>
        <fullName evidence="2">Uncharacterized protein</fullName>
    </submittedName>
</protein>
<gene>
    <name evidence="2" type="ORF">E0L32_008357</name>
</gene>
<feature type="compositionally biased region" description="Gly residues" evidence="1">
    <location>
        <begin position="231"/>
        <end position="243"/>
    </location>
</feature>
<feature type="compositionally biased region" description="Basic and acidic residues" evidence="1">
    <location>
        <begin position="252"/>
        <end position="261"/>
    </location>
</feature>
<evidence type="ECO:0000313" key="3">
    <source>
        <dbReference type="Proteomes" id="UP000319257"/>
    </source>
</evidence>
<dbReference type="InParanoid" id="A0A507AS36"/>
<feature type="compositionally biased region" description="Acidic residues" evidence="1">
    <location>
        <begin position="394"/>
        <end position="403"/>
    </location>
</feature>
<keyword evidence="3" id="KW-1185">Reference proteome</keyword>
<dbReference type="RefSeq" id="XP_030992334.1">
    <property type="nucleotide sequence ID" value="XM_031143202.1"/>
</dbReference>
<organism evidence="2 3">
    <name type="scientific">Thyridium curvatum</name>
    <dbReference type="NCBI Taxonomy" id="1093900"/>
    <lineage>
        <taxon>Eukaryota</taxon>
        <taxon>Fungi</taxon>
        <taxon>Dikarya</taxon>
        <taxon>Ascomycota</taxon>
        <taxon>Pezizomycotina</taxon>
        <taxon>Sordariomycetes</taxon>
        <taxon>Sordariomycetidae</taxon>
        <taxon>Thyridiales</taxon>
        <taxon>Thyridiaceae</taxon>
        <taxon>Thyridium</taxon>
    </lineage>
</organism>
<feature type="compositionally biased region" description="Basic residues" evidence="1">
    <location>
        <begin position="262"/>
        <end position="273"/>
    </location>
</feature>
<dbReference type="Proteomes" id="UP000319257">
    <property type="component" value="Unassembled WGS sequence"/>
</dbReference>
<reference evidence="2 3" key="1">
    <citation type="submission" date="2019-06" db="EMBL/GenBank/DDBJ databases">
        <title>Draft genome sequence of the filamentous fungus Phialemoniopsis curvata isolated from diesel fuel.</title>
        <authorList>
            <person name="Varaljay V.A."/>
            <person name="Lyon W.J."/>
            <person name="Crouch A.L."/>
            <person name="Drake C.E."/>
            <person name="Hollomon J.M."/>
            <person name="Nadeau L.J."/>
            <person name="Nunn H.S."/>
            <person name="Stevenson B.S."/>
            <person name="Bojanowski C.L."/>
            <person name="Crookes-Goodson W.J."/>
        </authorList>
    </citation>
    <scope>NUCLEOTIDE SEQUENCE [LARGE SCALE GENOMIC DNA]</scope>
    <source>
        <strain evidence="2 3">D216</strain>
    </source>
</reference>
<dbReference type="GeneID" id="41975804"/>
<feature type="region of interest" description="Disordered" evidence="1">
    <location>
        <begin position="1"/>
        <end position="201"/>
    </location>
</feature>
<feature type="region of interest" description="Disordered" evidence="1">
    <location>
        <begin position="394"/>
        <end position="414"/>
    </location>
</feature>
<sequence>PPTDNNRPRRVPRPVDLVLVLLQADEPPAAPAHRQRRHGAPDHHAQQPAAADGPPPARPRPRPYRGPGQDHAGAAPRAEHQQHREHDVEAPGAVARVAAEHGRQAKDLDAEQREAEDLARGGQAAREHGRGHERGVGGQRGDGEAAHAAPVARVVEEEDVDGQQPEGHGPDAVRRGRARQRLEDRRQAQQREVDEHGRLDGAEAQVRALRAQGGRGPVVVVPEFRRGGVVGGGGGGGGGGPGAAGVEAGAAEARRGRVERGGRRRLHIPRRREARGADALGQGRPEGRVQVGRGAHGRGQVRHAAVGRQGRVGVAGGGGVVVAAAAGGPGQHPLRPELPPAEAPRVGEPPRGGVLVVRLLHHPPVPEEPAEEGREAAEPHHGDGAHALLEDADEAHDEDDDGADVLHDDGEVGDQGPELVRLQARVPLQVLEKGGLVCVVVRICSFVC</sequence>
<feature type="compositionally biased region" description="Basic and acidic residues" evidence="1">
    <location>
        <begin position="77"/>
        <end position="89"/>
    </location>
</feature>
<dbReference type="AlphaFoldDB" id="A0A507AS36"/>
<feature type="region of interest" description="Disordered" evidence="1">
    <location>
        <begin position="326"/>
        <end position="348"/>
    </location>
</feature>
<evidence type="ECO:0000313" key="2">
    <source>
        <dbReference type="EMBL" id="TPX10623.1"/>
    </source>
</evidence>
<comment type="caution">
    <text evidence="2">The sequence shown here is derived from an EMBL/GenBank/DDBJ whole genome shotgun (WGS) entry which is preliminary data.</text>
</comment>
<feature type="compositionally biased region" description="Low complexity" evidence="1">
    <location>
        <begin position="302"/>
        <end position="311"/>
    </location>
</feature>
<feature type="compositionally biased region" description="Basic and acidic residues" evidence="1">
    <location>
        <begin position="168"/>
        <end position="201"/>
    </location>
</feature>
<evidence type="ECO:0000256" key="1">
    <source>
        <dbReference type="SAM" id="MobiDB-lite"/>
    </source>
</evidence>
<dbReference type="EMBL" id="SKBQ01000055">
    <property type="protein sequence ID" value="TPX10623.1"/>
    <property type="molecule type" value="Genomic_DNA"/>
</dbReference>